<evidence type="ECO:0000256" key="4">
    <source>
        <dbReference type="ARBA" id="ARBA00022989"/>
    </source>
</evidence>
<protein>
    <submittedName>
        <fullName evidence="10">ABC transporter permease</fullName>
    </submittedName>
</protein>
<reference evidence="10 11" key="1">
    <citation type="submission" date="2018-03" db="EMBL/GenBank/DDBJ databases">
        <title>Bacteriophage NCPPB3778 and a type I-E CRISPR drive the evolution of the US Biological Select Agent, Rathayibacter toxicus.</title>
        <authorList>
            <person name="Davis E.W.II."/>
            <person name="Tabima J.F."/>
            <person name="Weisberg A.J."/>
            <person name="Dantas Lopes L."/>
            <person name="Wiseman M.S."/>
            <person name="Wiseman M.S."/>
            <person name="Pupko T."/>
            <person name="Belcher M.S."/>
            <person name="Sechler A.J."/>
            <person name="Tancos M.A."/>
            <person name="Schroeder B.K."/>
            <person name="Murray T.D."/>
            <person name="Luster D.G."/>
            <person name="Schneider W.L."/>
            <person name="Rogers E."/>
            <person name="Andreote F.D."/>
            <person name="Grunwald N.J."/>
            <person name="Putnam M.L."/>
            <person name="Chang J.H."/>
        </authorList>
    </citation>
    <scope>NUCLEOTIDE SEQUENCE [LARGE SCALE GENOMIC DNA]</scope>
    <source>
        <strain evidence="10 11">NCCPB 2253</strain>
    </source>
</reference>
<dbReference type="InterPro" id="IPR003838">
    <property type="entry name" value="ABC3_permease_C"/>
</dbReference>
<feature type="domain" description="ABC3 transporter permease C-terminal" evidence="9">
    <location>
        <begin position="91"/>
        <end position="202"/>
    </location>
</feature>
<comment type="subcellular location">
    <subcellularLocation>
        <location evidence="1">Cell membrane</location>
        <topology evidence="1">Multi-pass membrane protein</topology>
    </subcellularLocation>
</comment>
<comment type="similarity">
    <text evidence="6">Belongs to the ABC-4 integral membrane protein family.</text>
</comment>
<evidence type="ECO:0000313" key="10">
    <source>
        <dbReference type="EMBL" id="AZZ56677.1"/>
    </source>
</evidence>
<evidence type="ECO:0000256" key="2">
    <source>
        <dbReference type="ARBA" id="ARBA00022475"/>
    </source>
</evidence>
<proteinExistence type="inferred from homology"/>
<dbReference type="Proteomes" id="UP000283946">
    <property type="component" value="Chromosome"/>
</dbReference>
<evidence type="ECO:0000256" key="6">
    <source>
        <dbReference type="ARBA" id="ARBA00038076"/>
    </source>
</evidence>
<feature type="transmembrane region" description="Helical" evidence="8">
    <location>
        <begin position="85"/>
        <end position="113"/>
    </location>
</feature>
<feature type="transmembrane region" description="Helical" evidence="8">
    <location>
        <begin position="412"/>
        <end position="436"/>
    </location>
</feature>
<feature type="transmembrane region" description="Helical" evidence="8">
    <location>
        <begin position="178"/>
        <end position="199"/>
    </location>
</feature>
<dbReference type="PANTHER" id="PTHR30572">
    <property type="entry name" value="MEMBRANE COMPONENT OF TRANSPORTER-RELATED"/>
    <property type="match status" value="1"/>
</dbReference>
<keyword evidence="2" id="KW-1003">Cell membrane</keyword>
<dbReference type="EMBL" id="CP028130">
    <property type="protein sequence ID" value="AZZ56677.1"/>
    <property type="molecule type" value="Genomic_DNA"/>
</dbReference>
<dbReference type="GO" id="GO:0022857">
    <property type="term" value="F:transmembrane transporter activity"/>
    <property type="evidence" value="ECO:0007669"/>
    <property type="project" value="TreeGrafter"/>
</dbReference>
<feature type="region of interest" description="Disordered" evidence="7">
    <location>
        <begin position="1"/>
        <end position="29"/>
    </location>
</feature>
<gene>
    <name evidence="10" type="ORF">C7V51_12915</name>
</gene>
<feature type="transmembrane region" description="Helical" evidence="8">
    <location>
        <begin position="315"/>
        <end position="336"/>
    </location>
</feature>
<dbReference type="Pfam" id="PF02687">
    <property type="entry name" value="FtsX"/>
    <property type="match status" value="2"/>
</dbReference>
<dbReference type="AlphaFoldDB" id="A0AAD1AFR8"/>
<feature type="transmembrane region" description="Helical" evidence="8">
    <location>
        <begin position="140"/>
        <end position="172"/>
    </location>
</feature>
<keyword evidence="5 8" id="KW-0472">Membrane</keyword>
<evidence type="ECO:0000256" key="8">
    <source>
        <dbReference type="SAM" id="Phobius"/>
    </source>
</evidence>
<sequence>MGDRPERRDAGGVLHPRRPCRGPLPGHGDDRMTLRATLHDQRPSLVVATLGAAFGTALITVLAGIDAILENAPSTASSHIVPELLAVLGPVFFCIAAFIGGVVTANTFAASVAMRTRTIALLRLLGSSARSQRRVFLREGATIGIVGSTLGSVLGIGLAFVVLAVVAVSAAAPFLPPAIPVTIAFPFVAVIAVTVVAAWNGSREVLTVTPIQALGTAEEAPLGTRRRPVRTVLAALLFVVGNAVIVLGVLQGLQDFRGVLITLLGGIASFFGVILGAHAFLPRALHLVGRFFGSTPEASLAQANALRNPERSTRATSGVLIGVTVVAAFSVALATFRGLLDPAIAARPDYYIDLDAVLAQTSAIGLGLVAFSAAIACVGVISDLSISVVQRTHEIGLLRALGFTRRQVRRTIVLEAAAMSITATLLGLVLGTAYGWVGALSFIGSLPGVTVVGPVVPLALVVGLALVTAALTVTAAIIPARRAVSVTPVEALKH</sequence>
<dbReference type="GO" id="GO:0005886">
    <property type="term" value="C:plasma membrane"/>
    <property type="evidence" value="ECO:0007669"/>
    <property type="project" value="UniProtKB-SubCell"/>
</dbReference>
<keyword evidence="3 8" id="KW-0812">Transmembrane</keyword>
<dbReference type="InterPro" id="IPR050250">
    <property type="entry name" value="Macrolide_Exporter_MacB"/>
</dbReference>
<evidence type="ECO:0000256" key="5">
    <source>
        <dbReference type="ARBA" id="ARBA00023136"/>
    </source>
</evidence>
<feature type="transmembrane region" description="Helical" evidence="8">
    <location>
        <begin position="45"/>
        <end position="65"/>
    </location>
</feature>
<feature type="transmembrane region" description="Helical" evidence="8">
    <location>
        <begin position="259"/>
        <end position="281"/>
    </location>
</feature>
<evidence type="ECO:0000259" key="9">
    <source>
        <dbReference type="Pfam" id="PF02687"/>
    </source>
</evidence>
<name>A0AAD1AFR8_9MICO</name>
<evidence type="ECO:0000256" key="3">
    <source>
        <dbReference type="ARBA" id="ARBA00022692"/>
    </source>
</evidence>
<feature type="domain" description="ABC3 transporter permease C-terminal" evidence="9">
    <location>
        <begin position="368"/>
        <end position="482"/>
    </location>
</feature>
<evidence type="ECO:0000256" key="1">
    <source>
        <dbReference type="ARBA" id="ARBA00004651"/>
    </source>
</evidence>
<organism evidence="10 11">
    <name type="scientific">Rathayibacter iranicus</name>
    <dbReference type="NCBI Taxonomy" id="59737"/>
    <lineage>
        <taxon>Bacteria</taxon>
        <taxon>Bacillati</taxon>
        <taxon>Actinomycetota</taxon>
        <taxon>Actinomycetes</taxon>
        <taxon>Micrococcales</taxon>
        <taxon>Microbacteriaceae</taxon>
        <taxon>Rathayibacter</taxon>
    </lineage>
</organism>
<accession>A0AAD1AFR8</accession>
<dbReference type="KEGG" id="ria:C7V51_12915"/>
<feature type="transmembrane region" description="Helical" evidence="8">
    <location>
        <begin position="456"/>
        <end position="478"/>
    </location>
</feature>
<feature type="transmembrane region" description="Helical" evidence="8">
    <location>
        <begin position="232"/>
        <end position="253"/>
    </location>
</feature>
<evidence type="ECO:0000313" key="11">
    <source>
        <dbReference type="Proteomes" id="UP000283946"/>
    </source>
</evidence>
<feature type="transmembrane region" description="Helical" evidence="8">
    <location>
        <begin position="356"/>
        <end position="381"/>
    </location>
</feature>
<evidence type="ECO:0000256" key="7">
    <source>
        <dbReference type="SAM" id="MobiDB-lite"/>
    </source>
</evidence>
<dbReference type="PANTHER" id="PTHR30572:SF4">
    <property type="entry name" value="ABC TRANSPORTER PERMEASE YTRF"/>
    <property type="match status" value="1"/>
</dbReference>
<keyword evidence="4 8" id="KW-1133">Transmembrane helix</keyword>
<feature type="compositionally biased region" description="Basic and acidic residues" evidence="7">
    <location>
        <begin position="1"/>
        <end position="10"/>
    </location>
</feature>